<dbReference type="RefSeq" id="WP_039819004.1">
    <property type="nucleotide sequence ID" value="NZ_UGRY01000008.1"/>
</dbReference>
<dbReference type="InterPro" id="IPR000160">
    <property type="entry name" value="GGDEF_dom"/>
</dbReference>
<dbReference type="AlphaFoldDB" id="A0A379JM59"/>
<dbReference type="EMBL" id="UGRY01000008">
    <property type="protein sequence ID" value="SUD49595.1"/>
    <property type="molecule type" value="Genomic_DNA"/>
</dbReference>
<feature type="domain" description="GGDEF" evidence="1">
    <location>
        <begin position="13"/>
        <end position="197"/>
    </location>
</feature>
<dbReference type="InterPro" id="IPR029787">
    <property type="entry name" value="Nucleotide_cyclase"/>
</dbReference>
<keyword evidence="3" id="KW-1185">Reference proteome</keyword>
<sequence length="208" mass="21659">MSEPLFDEVPCRAEWLTGARPDPATGLVAFRDLYPDAFAEALRTVAASGSVLGVAIGDVDDLRVHMERVNASDPDSFGHLAGAVVMSRLGALARTWFAETIPAGCVATFGGDEVIVVATDVTRTGFGDAITDLRDRCAAALPCTVSFATTVVGPEIRWPTPDPAQRGKTVLSQLDRALFKAKAARHAGTGPGGAVVAVDLGRAVRDAA</sequence>
<proteinExistence type="predicted"/>
<organism evidence="2 3">
    <name type="scientific">Nocardia otitidiscaviarum</name>
    <dbReference type="NCBI Taxonomy" id="1823"/>
    <lineage>
        <taxon>Bacteria</taxon>
        <taxon>Bacillati</taxon>
        <taxon>Actinomycetota</taxon>
        <taxon>Actinomycetes</taxon>
        <taxon>Mycobacteriales</taxon>
        <taxon>Nocardiaceae</taxon>
        <taxon>Nocardia</taxon>
    </lineage>
</organism>
<dbReference type="SMART" id="SM00267">
    <property type="entry name" value="GGDEF"/>
    <property type="match status" value="1"/>
</dbReference>
<evidence type="ECO:0000259" key="1">
    <source>
        <dbReference type="SMART" id="SM00267"/>
    </source>
</evidence>
<dbReference type="Gene3D" id="3.30.70.270">
    <property type="match status" value="1"/>
</dbReference>
<protein>
    <recommendedName>
        <fullName evidence="1">GGDEF domain-containing protein</fullName>
    </recommendedName>
</protein>
<reference evidence="2 3" key="1">
    <citation type="submission" date="2018-06" db="EMBL/GenBank/DDBJ databases">
        <authorList>
            <consortium name="Pathogen Informatics"/>
            <person name="Doyle S."/>
        </authorList>
    </citation>
    <scope>NUCLEOTIDE SEQUENCE [LARGE SCALE GENOMIC DNA]</scope>
    <source>
        <strain evidence="2 3">NCTC1934</strain>
    </source>
</reference>
<dbReference type="Proteomes" id="UP000255467">
    <property type="component" value="Unassembled WGS sequence"/>
</dbReference>
<dbReference type="OrthoDB" id="4027780at2"/>
<accession>A0A379JM59</accession>
<gene>
    <name evidence="2" type="ORF">NCTC1934_06949</name>
</gene>
<name>A0A379JM59_9NOCA</name>
<evidence type="ECO:0000313" key="3">
    <source>
        <dbReference type="Proteomes" id="UP000255467"/>
    </source>
</evidence>
<evidence type="ECO:0000313" key="2">
    <source>
        <dbReference type="EMBL" id="SUD49595.1"/>
    </source>
</evidence>
<dbReference type="SUPFAM" id="SSF55073">
    <property type="entry name" value="Nucleotide cyclase"/>
    <property type="match status" value="1"/>
</dbReference>
<dbReference type="InterPro" id="IPR043128">
    <property type="entry name" value="Rev_trsase/Diguanyl_cyclase"/>
</dbReference>